<protein>
    <submittedName>
        <fullName evidence="2">LAMI_0A05006g1_1</fullName>
    </submittedName>
</protein>
<accession>A0A1G4IPA7</accession>
<feature type="domain" description="Rrn9" evidence="1">
    <location>
        <begin position="34"/>
        <end position="99"/>
    </location>
</feature>
<evidence type="ECO:0000259" key="1">
    <source>
        <dbReference type="Pfam" id="PF10680"/>
    </source>
</evidence>
<sequence length="354" mass="40552">MSQDCNNDEDAGNSASVKASHRLLKDANEILDSLEQSHRNDLALHLYSSHLLKSLLRRANKKRGLLEVDLFIKTQIKDNWTSWPNPGTVIDPQTDSIYEDVEVTIPENRTLKAGEVSMAGLDRASELLKAEMNAVWQRSLAKSASSRGLTVDINKMEMPQFVFNGVIGRLDTFFDGLHRTMAKEKKLELSQEKNTGALKINQENGTVKNVKMNRAIRLDYRDVIQRGTQMGVDMSHVYMKTLELFSDIPYRFRKSAFKLPLAELNKYSVKKSKFKNQDASRRSVNKDFLSVEKLVRASGINPALRQTLREFHTIQTKYLLDEKMFLTVKYQRNLSGLEEDEEYNMDDCKVVLPK</sequence>
<dbReference type="AlphaFoldDB" id="A0A1G4IPA7"/>
<organism evidence="2 3">
    <name type="scientific">Lachancea mirantina</name>
    <dbReference type="NCBI Taxonomy" id="1230905"/>
    <lineage>
        <taxon>Eukaryota</taxon>
        <taxon>Fungi</taxon>
        <taxon>Dikarya</taxon>
        <taxon>Ascomycota</taxon>
        <taxon>Saccharomycotina</taxon>
        <taxon>Saccharomycetes</taxon>
        <taxon>Saccharomycetales</taxon>
        <taxon>Saccharomycetaceae</taxon>
        <taxon>Lachancea</taxon>
    </lineage>
</organism>
<evidence type="ECO:0000313" key="3">
    <source>
        <dbReference type="Proteomes" id="UP000191024"/>
    </source>
</evidence>
<gene>
    <name evidence="2" type="ORF">LAMI_0A05006G</name>
</gene>
<keyword evidence="3" id="KW-1185">Reference proteome</keyword>
<reference evidence="2 3" key="1">
    <citation type="submission" date="2016-03" db="EMBL/GenBank/DDBJ databases">
        <authorList>
            <person name="Devillers H."/>
        </authorList>
    </citation>
    <scope>NUCLEOTIDE SEQUENCE [LARGE SCALE GENOMIC DNA]</scope>
    <source>
        <strain evidence="2">CBS 11717</strain>
    </source>
</reference>
<name>A0A1G4IPA7_9SACH</name>
<dbReference type="OrthoDB" id="4068335at2759"/>
<dbReference type="STRING" id="1230905.A0A1G4IPA7"/>
<dbReference type="Pfam" id="PF10680">
    <property type="entry name" value="RRN9"/>
    <property type="match status" value="1"/>
</dbReference>
<dbReference type="InterPro" id="IPR019622">
    <property type="entry name" value="Rrn9_dom"/>
</dbReference>
<dbReference type="Proteomes" id="UP000191024">
    <property type="component" value="Chromosome A"/>
</dbReference>
<dbReference type="EMBL" id="LT598462">
    <property type="protein sequence ID" value="SCU78551.1"/>
    <property type="molecule type" value="Genomic_DNA"/>
</dbReference>
<proteinExistence type="predicted"/>
<evidence type="ECO:0000313" key="2">
    <source>
        <dbReference type="EMBL" id="SCU78551.1"/>
    </source>
</evidence>